<dbReference type="GO" id="GO:0030154">
    <property type="term" value="P:cell differentiation"/>
    <property type="evidence" value="ECO:0007669"/>
    <property type="project" value="TreeGrafter"/>
</dbReference>
<dbReference type="EMBL" id="JASPKY010000317">
    <property type="protein sequence ID" value="KAK9709105.1"/>
    <property type="molecule type" value="Genomic_DNA"/>
</dbReference>
<comment type="subcellular location">
    <subcellularLocation>
        <location evidence="3">Nucleus</location>
    </subcellularLocation>
</comment>
<dbReference type="InterPro" id="IPR000418">
    <property type="entry name" value="Ets_dom"/>
</dbReference>
<dbReference type="InterPro" id="IPR036390">
    <property type="entry name" value="WH_DNA-bd_sf"/>
</dbReference>
<proteinExistence type="inferred from homology"/>
<dbReference type="SUPFAM" id="SSF46785">
    <property type="entry name" value="Winged helix' DNA-binding domain"/>
    <property type="match status" value="1"/>
</dbReference>
<evidence type="ECO:0000256" key="2">
    <source>
        <dbReference type="ARBA" id="ARBA00023125"/>
    </source>
</evidence>
<protein>
    <submittedName>
        <fullName evidence="5">Ets-domain</fullName>
    </submittedName>
</protein>
<evidence type="ECO:0000256" key="1">
    <source>
        <dbReference type="ARBA" id="ARBA00005562"/>
    </source>
</evidence>
<sequence>MFKNIFLEEFSPDYYNAVYTETLDQIYNVDINLQCHWETANKYAKIADDHHSTGEYIPNICEVENDTRILDNTHKFGGKGTNPGIVNFVVELLHNPDTNPSMIKWEDYDKGKFRFTNPEKVSKLWGRRNSRAKEKEMDFGKFSRAIRYHYGQGNFIAVPEQKLKMTIAF</sequence>
<feature type="domain" description="ETS" evidence="4">
    <location>
        <begin position="83"/>
        <end position="168"/>
    </location>
</feature>
<dbReference type="PANTHER" id="PTHR11849:SF190">
    <property type="entry name" value="ETS-DOMAIN PROTEIN"/>
    <property type="match status" value="1"/>
</dbReference>
<evidence type="ECO:0000259" key="4">
    <source>
        <dbReference type="PROSITE" id="PS50061"/>
    </source>
</evidence>
<dbReference type="GO" id="GO:0005634">
    <property type="term" value="C:nucleus"/>
    <property type="evidence" value="ECO:0007669"/>
    <property type="project" value="UniProtKB-SubCell"/>
</dbReference>
<dbReference type="PROSITE" id="PS50061">
    <property type="entry name" value="ETS_DOMAIN_3"/>
    <property type="match status" value="1"/>
</dbReference>
<dbReference type="InterPro" id="IPR036388">
    <property type="entry name" value="WH-like_DNA-bd_sf"/>
</dbReference>
<dbReference type="InterPro" id="IPR046328">
    <property type="entry name" value="ETS_fam"/>
</dbReference>
<name>A0AAW1JVR0_POPJA</name>
<dbReference type="AlphaFoldDB" id="A0AAW1JVR0"/>
<dbReference type="Proteomes" id="UP001458880">
    <property type="component" value="Unassembled WGS sequence"/>
</dbReference>
<evidence type="ECO:0000313" key="6">
    <source>
        <dbReference type="Proteomes" id="UP001458880"/>
    </source>
</evidence>
<gene>
    <name evidence="5" type="ORF">QE152_g26826</name>
</gene>
<evidence type="ECO:0000313" key="5">
    <source>
        <dbReference type="EMBL" id="KAK9709105.1"/>
    </source>
</evidence>
<dbReference type="PANTHER" id="PTHR11849">
    <property type="entry name" value="ETS"/>
    <property type="match status" value="1"/>
</dbReference>
<comment type="similarity">
    <text evidence="1 3">Belongs to the ETS family.</text>
</comment>
<evidence type="ECO:0000256" key="3">
    <source>
        <dbReference type="RuleBase" id="RU004019"/>
    </source>
</evidence>
<dbReference type="GO" id="GO:0043565">
    <property type="term" value="F:sequence-specific DNA binding"/>
    <property type="evidence" value="ECO:0007669"/>
    <property type="project" value="InterPro"/>
</dbReference>
<dbReference type="Gene3D" id="1.10.10.10">
    <property type="entry name" value="Winged helix-like DNA-binding domain superfamily/Winged helix DNA-binding domain"/>
    <property type="match status" value="1"/>
</dbReference>
<dbReference type="PRINTS" id="PR00454">
    <property type="entry name" value="ETSDOMAIN"/>
</dbReference>
<keyword evidence="6" id="KW-1185">Reference proteome</keyword>
<accession>A0AAW1JVR0</accession>
<dbReference type="GO" id="GO:0000981">
    <property type="term" value="F:DNA-binding transcription factor activity, RNA polymerase II-specific"/>
    <property type="evidence" value="ECO:0007669"/>
    <property type="project" value="TreeGrafter"/>
</dbReference>
<dbReference type="SMART" id="SM00413">
    <property type="entry name" value="ETS"/>
    <property type="match status" value="1"/>
</dbReference>
<comment type="caution">
    <text evidence="5">The sequence shown here is derived from an EMBL/GenBank/DDBJ whole genome shotgun (WGS) entry which is preliminary data.</text>
</comment>
<organism evidence="5 6">
    <name type="scientific">Popillia japonica</name>
    <name type="common">Japanese beetle</name>
    <dbReference type="NCBI Taxonomy" id="7064"/>
    <lineage>
        <taxon>Eukaryota</taxon>
        <taxon>Metazoa</taxon>
        <taxon>Ecdysozoa</taxon>
        <taxon>Arthropoda</taxon>
        <taxon>Hexapoda</taxon>
        <taxon>Insecta</taxon>
        <taxon>Pterygota</taxon>
        <taxon>Neoptera</taxon>
        <taxon>Endopterygota</taxon>
        <taxon>Coleoptera</taxon>
        <taxon>Polyphaga</taxon>
        <taxon>Scarabaeiformia</taxon>
        <taxon>Scarabaeidae</taxon>
        <taxon>Rutelinae</taxon>
        <taxon>Popillia</taxon>
    </lineage>
</organism>
<reference evidence="5 6" key="1">
    <citation type="journal article" date="2024" name="BMC Genomics">
        <title>De novo assembly and annotation of Popillia japonica's genome with initial clues to its potential as an invasive pest.</title>
        <authorList>
            <person name="Cucini C."/>
            <person name="Boschi S."/>
            <person name="Funari R."/>
            <person name="Cardaioli E."/>
            <person name="Iannotti N."/>
            <person name="Marturano G."/>
            <person name="Paoli F."/>
            <person name="Bruttini M."/>
            <person name="Carapelli A."/>
            <person name="Frati F."/>
            <person name="Nardi F."/>
        </authorList>
    </citation>
    <scope>NUCLEOTIDE SEQUENCE [LARGE SCALE GENOMIC DNA]</scope>
    <source>
        <strain evidence="5">DMR45628</strain>
    </source>
</reference>
<dbReference type="Pfam" id="PF00178">
    <property type="entry name" value="Ets"/>
    <property type="match status" value="1"/>
</dbReference>
<keyword evidence="2 3" id="KW-0238">DNA-binding</keyword>
<keyword evidence="3" id="KW-0539">Nucleus</keyword>